<sequence length="126" mass="14487">MSKIGLGCCMMLQMWFSMEGAVGNGSDVHLVTANNTLIFKARMNKDQKVEKLYDLLAKRGIEHSCLTYKGNQLKIYVDYAKIMRFKKTLLDFEYLPLLARRVEKTFDDCNARWPQVSLSIMSSFSS</sequence>
<feature type="signal peptide" evidence="1">
    <location>
        <begin position="1"/>
        <end position="20"/>
    </location>
</feature>
<keyword evidence="3" id="KW-1185">Reference proteome</keyword>
<accession>A0A016VIG1</accession>
<protein>
    <recommendedName>
        <fullName evidence="4">Homing endonuclease LAGLIDADG domain-containing protein</fullName>
    </recommendedName>
</protein>
<gene>
    <name evidence="2" type="primary">Acey_s0010.g1206</name>
    <name evidence="2" type="ORF">Y032_0010g1206</name>
</gene>
<feature type="chain" id="PRO_5001489496" description="Homing endonuclease LAGLIDADG domain-containing protein" evidence="1">
    <location>
        <begin position="21"/>
        <end position="126"/>
    </location>
</feature>
<name>A0A016VIG1_9BILA</name>
<evidence type="ECO:0000313" key="2">
    <source>
        <dbReference type="EMBL" id="EYC26528.1"/>
    </source>
</evidence>
<evidence type="ECO:0000256" key="1">
    <source>
        <dbReference type="SAM" id="SignalP"/>
    </source>
</evidence>
<dbReference type="Proteomes" id="UP000024635">
    <property type="component" value="Unassembled WGS sequence"/>
</dbReference>
<comment type="caution">
    <text evidence="2">The sequence shown here is derived from an EMBL/GenBank/DDBJ whole genome shotgun (WGS) entry which is preliminary data.</text>
</comment>
<reference evidence="3" key="1">
    <citation type="journal article" date="2015" name="Nat. Genet.">
        <title>The genome and transcriptome of the zoonotic hookworm Ancylostoma ceylanicum identify infection-specific gene families.</title>
        <authorList>
            <person name="Schwarz E.M."/>
            <person name="Hu Y."/>
            <person name="Antoshechkin I."/>
            <person name="Miller M.M."/>
            <person name="Sternberg P.W."/>
            <person name="Aroian R.V."/>
        </authorList>
    </citation>
    <scope>NUCLEOTIDE SEQUENCE</scope>
    <source>
        <strain evidence="3">HY135</strain>
    </source>
</reference>
<dbReference type="EMBL" id="JARK01001346">
    <property type="protein sequence ID" value="EYC26528.1"/>
    <property type="molecule type" value="Genomic_DNA"/>
</dbReference>
<evidence type="ECO:0000313" key="3">
    <source>
        <dbReference type="Proteomes" id="UP000024635"/>
    </source>
</evidence>
<dbReference type="AlphaFoldDB" id="A0A016VIG1"/>
<proteinExistence type="predicted"/>
<evidence type="ECO:0008006" key="4">
    <source>
        <dbReference type="Google" id="ProtNLM"/>
    </source>
</evidence>
<organism evidence="2 3">
    <name type="scientific">Ancylostoma ceylanicum</name>
    <dbReference type="NCBI Taxonomy" id="53326"/>
    <lineage>
        <taxon>Eukaryota</taxon>
        <taxon>Metazoa</taxon>
        <taxon>Ecdysozoa</taxon>
        <taxon>Nematoda</taxon>
        <taxon>Chromadorea</taxon>
        <taxon>Rhabditida</taxon>
        <taxon>Rhabditina</taxon>
        <taxon>Rhabditomorpha</taxon>
        <taxon>Strongyloidea</taxon>
        <taxon>Ancylostomatidae</taxon>
        <taxon>Ancylostomatinae</taxon>
        <taxon>Ancylostoma</taxon>
    </lineage>
</organism>
<keyword evidence="1" id="KW-0732">Signal</keyword>